<gene>
    <name evidence="5" type="ORF">UNLARM2_0004</name>
</gene>
<evidence type="ECO:0000259" key="4">
    <source>
        <dbReference type="Pfam" id="PF08241"/>
    </source>
</evidence>
<dbReference type="Pfam" id="PF08241">
    <property type="entry name" value="Methyltransf_11"/>
    <property type="match status" value="1"/>
</dbReference>
<accession>C7DFZ6</accession>
<reference evidence="5 6" key="2">
    <citation type="journal article" date="2010" name="Proc. Natl. Acad. Sci. U.S.A.">
        <title>Enigmatic, ultrasmall, uncultivated Archaea.</title>
        <authorList>
            <person name="Baker B.J."/>
            <person name="Comolli L.R."/>
            <person name="Dick G.J."/>
            <person name="Hauser L.J."/>
            <person name="Hyatt D."/>
            <person name="Dill B.D."/>
            <person name="Land M.L."/>
            <person name="Verberkmoes N.C."/>
            <person name="Hettich R.L."/>
            <person name="Banfield J.F."/>
        </authorList>
    </citation>
    <scope>NUCLEOTIDE SEQUENCE [LARGE SCALE GENOMIC DNA]</scope>
    <source>
        <strain evidence="5">ARMAN-2</strain>
    </source>
</reference>
<name>C7DFZ6_MICA2</name>
<evidence type="ECO:0000256" key="3">
    <source>
        <dbReference type="ARBA" id="ARBA00022679"/>
    </source>
</evidence>
<dbReference type="CDD" id="cd02440">
    <property type="entry name" value="AdoMet_MTases"/>
    <property type="match status" value="1"/>
</dbReference>
<feature type="domain" description="Methyltransferase type 11" evidence="4">
    <location>
        <begin position="62"/>
        <end position="153"/>
    </location>
</feature>
<comment type="similarity">
    <text evidence="1">Belongs to the methyltransferase superfamily.</text>
</comment>
<dbReference type="GO" id="GO:0032259">
    <property type="term" value="P:methylation"/>
    <property type="evidence" value="ECO:0007669"/>
    <property type="project" value="UniProtKB-KW"/>
</dbReference>
<evidence type="ECO:0000256" key="1">
    <source>
        <dbReference type="ARBA" id="ARBA00008361"/>
    </source>
</evidence>
<sequence>MNWTVGSMRKNRGMEKEVSKAYDTIAQQFHDERIAKVNFYNEFLEMPNTLRVIGSVRGKRVLDIGCGPGIYANLLHRKGAEVHGVDISKKEIELDRQHYKGIDFRVASAEKLPYRKGYFDLVLVALAFSHFNDMDKALDEACRVLKTGGRLVISEGNPVIDVTKGIKAKSKSGKWSGKYLKMDRRFGDYFDEKIKYVHWKRKGVFDIHMPVRHVTYETFFRMFRGHGLALRGYVDSKPVPEGKKISRREYNFTRKVPYFMVFDLVKLSPRGVREVYG</sequence>
<dbReference type="SUPFAM" id="SSF53335">
    <property type="entry name" value="S-adenosyl-L-methionine-dependent methyltransferases"/>
    <property type="match status" value="1"/>
</dbReference>
<dbReference type="InterPro" id="IPR051052">
    <property type="entry name" value="Diverse_substrate_MTase"/>
</dbReference>
<dbReference type="InterPro" id="IPR029063">
    <property type="entry name" value="SAM-dependent_MTases_sf"/>
</dbReference>
<dbReference type="Gene3D" id="3.40.50.150">
    <property type="entry name" value="Vaccinia Virus protein VP39"/>
    <property type="match status" value="1"/>
</dbReference>
<dbReference type="AlphaFoldDB" id="C7DFZ6"/>
<dbReference type="GO" id="GO:0008757">
    <property type="term" value="F:S-adenosylmethionine-dependent methyltransferase activity"/>
    <property type="evidence" value="ECO:0007669"/>
    <property type="project" value="InterPro"/>
</dbReference>
<evidence type="ECO:0000313" key="6">
    <source>
        <dbReference type="Proteomes" id="UP000332487"/>
    </source>
</evidence>
<protein>
    <submittedName>
        <fullName evidence="5">Methyltransferase type 11</fullName>
    </submittedName>
</protein>
<reference evidence="5 6" key="1">
    <citation type="journal article" date="2009" name="Genome Biol.">
        <title>Community-wide analysis of microbial genome sequence signatures.</title>
        <authorList>
            <person name="Dick G.J."/>
            <person name="Andersson A.F."/>
            <person name="Baker B.J."/>
            <person name="Simmons S.L."/>
            <person name="Thomas B.C."/>
            <person name="Yelton A.P."/>
            <person name="Banfield J.F."/>
        </authorList>
    </citation>
    <scope>NUCLEOTIDE SEQUENCE [LARGE SCALE GENOMIC DNA]</scope>
    <source>
        <strain evidence="5">ARMAN-2</strain>
    </source>
</reference>
<keyword evidence="2 5" id="KW-0489">Methyltransferase</keyword>
<dbReference type="PANTHER" id="PTHR44942:SF4">
    <property type="entry name" value="METHYLTRANSFERASE TYPE 11 DOMAIN-CONTAINING PROTEIN"/>
    <property type="match status" value="1"/>
</dbReference>
<dbReference type="EMBL" id="GG697234">
    <property type="protein sequence ID" value="EET90563.1"/>
    <property type="molecule type" value="Genomic_DNA"/>
</dbReference>
<evidence type="ECO:0000256" key="2">
    <source>
        <dbReference type="ARBA" id="ARBA00022603"/>
    </source>
</evidence>
<keyword evidence="6" id="KW-1185">Reference proteome</keyword>
<dbReference type="PANTHER" id="PTHR44942">
    <property type="entry name" value="METHYLTRANSF_11 DOMAIN-CONTAINING PROTEIN"/>
    <property type="match status" value="1"/>
</dbReference>
<dbReference type="InterPro" id="IPR013216">
    <property type="entry name" value="Methyltransf_11"/>
</dbReference>
<dbReference type="Proteomes" id="UP000332487">
    <property type="component" value="Unassembled WGS sequence"/>
</dbReference>
<evidence type="ECO:0000313" key="5">
    <source>
        <dbReference type="EMBL" id="EET90563.1"/>
    </source>
</evidence>
<organism evidence="5 6">
    <name type="scientific">Candidatus Micrarchaeum acidiphilum ARMAN-2</name>
    <dbReference type="NCBI Taxonomy" id="425595"/>
    <lineage>
        <taxon>Archaea</taxon>
        <taxon>Candidatus Micrarchaeota</taxon>
        <taxon>Candidatus Micrarchaeia</taxon>
        <taxon>Candidatus Micrarchaeales</taxon>
        <taxon>Candidatus Micrarchaeaceae</taxon>
        <taxon>Candidatus Micrarchaeum</taxon>
    </lineage>
</organism>
<proteinExistence type="inferred from homology"/>
<keyword evidence="3" id="KW-0808">Transferase</keyword>